<evidence type="ECO:0000313" key="2">
    <source>
        <dbReference type="EMBL" id="KAF7280929.1"/>
    </source>
</evidence>
<feature type="region of interest" description="Disordered" evidence="1">
    <location>
        <begin position="789"/>
        <end position="820"/>
    </location>
</feature>
<evidence type="ECO:0000256" key="1">
    <source>
        <dbReference type="SAM" id="MobiDB-lite"/>
    </source>
</evidence>
<sequence>MELEFGKHFKDATNLLLMMDHDSGYVEGSENYINHQQETDSFKSNGECNKVDNFLLSEDALLEKPVLFGSNHNHEQHAESEIYEETRNIFSLQDGVIDSSVKSQGSGTIYSGLESECGSENSAEIPLQDPITVELKDEPLDDSFAKKHASISASDMSIESSIYEPVIIERSTSISTEENISVLTHYEQTRTPPHTEVIDPNASEFVQPTCSTKVPSSVKKEKRKLTLVFSKVNKENEYRVKRKYPSITPEKPYQNPVNPDISPDIFGDEEVDIKNNYFQTQSIIPSVPTQVKGEEMYSDKLDHKLLKRTQKGMSGVLPPPSVTVVKLTYAEMLDKIHQNTAYFWNSEQVIETTQDDVKDVSLNSSSESSNMRKSLLVNVNSLEDVINSEFPNILNIRFHGLHHNRCKLSEEIESLCDKYQKRFVGGETQSSCTVFELSAGSPSKRKSTKPRWGAKSPGRRLSHLARRRITFSSANMQAGGSNLAGSRARQILVDARKMELLNRRKSPRKTPRKTPSKSPKVKTRTPSSSAKKNLAMRFRKLTGEFETLAPSSFEVQSTRKPFMSPGKLARSENKGGSMSTKRALFQSPDRDKKSSLSTGNPQNVMSSAEKSKLRRALFPSPKGSSPFKGRHSPFKQALRFGFDKKRKRSDSDDMHPSKFPRSMSMDTKMLTARNESGKSIGRTQSEMNVSRGAYDLTDAHKKKLQWAVYDALQSQKITREHPQWKVFASMLGKVTRHIFTCQMASSAAAGVRLEGGTTERMNRIAKHHILSVVKGKSFEEVIEEYKRSRPKVNKPQGYVPPEDHSSLKNKVNSGSKENVLQDRANTFESWERERVRQTAKPSTTETRIQRIKKVIDFSDDR</sequence>
<feature type="compositionally biased region" description="Polar residues" evidence="1">
    <location>
        <begin position="808"/>
        <end position="820"/>
    </location>
</feature>
<reference evidence="2" key="1">
    <citation type="submission" date="2020-08" db="EMBL/GenBank/DDBJ databases">
        <title>Genome sequencing and assembly of the red palm weevil Rhynchophorus ferrugineus.</title>
        <authorList>
            <person name="Dias G.B."/>
            <person name="Bergman C.M."/>
            <person name="Manee M."/>
        </authorList>
    </citation>
    <scope>NUCLEOTIDE SEQUENCE</scope>
    <source>
        <strain evidence="2">AA-2017</strain>
        <tissue evidence="2">Whole larva</tissue>
    </source>
</reference>
<feature type="region of interest" description="Disordered" evidence="1">
    <location>
        <begin position="552"/>
        <end position="662"/>
    </location>
</feature>
<accession>A0A834IHL4</accession>
<comment type="caution">
    <text evidence="2">The sequence shown here is derived from an EMBL/GenBank/DDBJ whole genome shotgun (WGS) entry which is preliminary data.</text>
</comment>
<feature type="region of interest" description="Disordered" evidence="1">
    <location>
        <begin position="437"/>
        <end position="460"/>
    </location>
</feature>
<dbReference type="OrthoDB" id="8192658at2759"/>
<dbReference type="Proteomes" id="UP000625711">
    <property type="component" value="Unassembled WGS sequence"/>
</dbReference>
<organism evidence="2 3">
    <name type="scientific">Rhynchophorus ferrugineus</name>
    <name type="common">Red palm weevil</name>
    <name type="synonym">Curculio ferrugineus</name>
    <dbReference type="NCBI Taxonomy" id="354439"/>
    <lineage>
        <taxon>Eukaryota</taxon>
        <taxon>Metazoa</taxon>
        <taxon>Ecdysozoa</taxon>
        <taxon>Arthropoda</taxon>
        <taxon>Hexapoda</taxon>
        <taxon>Insecta</taxon>
        <taxon>Pterygota</taxon>
        <taxon>Neoptera</taxon>
        <taxon>Endopterygota</taxon>
        <taxon>Coleoptera</taxon>
        <taxon>Polyphaga</taxon>
        <taxon>Cucujiformia</taxon>
        <taxon>Curculionidae</taxon>
        <taxon>Dryophthorinae</taxon>
        <taxon>Rhynchophorus</taxon>
    </lineage>
</organism>
<dbReference type="EMBL" id="JAACXV010000269">
    <property type="protein sequence ID" value="KAF7280929.1"/>
    <property type="molecule type" value="Genomic_DNA"/>
</dbReference>
<evidence type="ECO:0000313" key="3">
    <source>
        <dbReference type="Proteomes" id="UP000625711"/>
    </source>
</evidence>
<name>A0A834IHL4_RHYFE</name>
<protein>
    <submittedName>
        <fullName evidence="2">Uncharacterized protein</fullName>
    </submittedName>
</protein>
<feature type="compositionally biased region" description="Polar residues" evidence="1">
    <location>
        <begin position="595"/>
        <end position="608"/>
    </location>
</feature>
<keyword evidence="3" id="KW-1185">Reference proteome</keyword>
<gene>
    <name evidence="2" type="ORF">GWI33_005394</name>
</gene>
<dbReference type="AlphaFoldDB" id="A0A834IHL4"/>
<feature type="region of interest" description="Disordered" evidence="1">
    <location>
        <begin position="498"/>
        <end position="534"/>
    </location>
</feature>
<feature type="compositionally biased region" description="Basic residues" evidence="1">
    <location>
        <begin position="503"/>
        <end position="523"/>
    </location>
</feature>
<proteinExistence type="predicted"/>